<organism evidence="2 3">
    <name type="scientific">Mahella australiensis (strain DSM 15567 / CIP 107919 / 50-1 BON)</name>
    <dbReference type="NCBI Taxonomy" id="697281"/>
    <lineage>
        <taxon>Bacteria</taxon>
        <taxon>Bacillati</taxon>
        <taxon>Bacillota</taxon>
        <taxon>Clostridia</taxon>
        <taxon>Thermoanaerobacterales</taxon>
        <taxon>Thermoanaerobacterales Family IV. Incertae Sedis</taxon>
        <taxon>Mahella</taxon>
    </lineage>
</organism>
<dbReference type="InterPro" id="IPR018540">
    <property type="entry name" value="Spo0E-like"/>
</dbReference>
<dbReference type="Pfam" id="PF09388">
    <property type="entry name" value="SpoOE-like"/>
    <property type="match status" value="1"/>
</dbReference>
<proteinExistence type="predicted"/>
<dbReference type="Proteomes" id="UP000008457">
    <property type="component" value="Chromosome"/>
</dbReference>
<dbReference type="AlphaFoldDB" id="F4A2I3"/>
<dbReference type="Gene3D" id="4.10.280.10">
    <property type="entry name" value="Helix-loop-helix DNA-binding domain"/>
    <property type="match status" value="1"/>
</dbReference>
<evidence type="ECO:0000256" key="1">
    <source>
        <dbReference type="SAM" id="Coils"/>
    </source>
</evidence>
<dbReference type="InterPro" id="IPR037208">
    <property type="entry name" value="Spo0E-like_sf"/>
</dbReference>
<keyword evidence="1" id="KW-0175">Coiled coil</keyword>
<dbReference type="SUPFAM" id="SSF140500">
    <property type="entry name" value="BAS1536-like"/>
    <property type="match status" value="1"/>
</dbReference>
<sequence>MIKKVDEMNDLIIEIKILQRLLNRLLENNKNDELASDEILNISKKLDRLILEYYEAERHKHSFHKKKTAY</sequence>
<dbReference type="HOGENOM" id="CLU_2753088_0_0_9"/>
<dbReference type="EMBL" id="CP002360">
    <property type="protein sequence ID" value="AEE97249.1"/>
    <property type="molecule type" value="Genomic_DNA"/>
</dbReference>
<dbReference type="InterPro" id="IPR036638">
    <property type="entry name" value="HLH_DNA-bd_sf"/>
</dbReference>
<dbReference type="STRING" id="697281.Mahau_2077"/>
<dbReference type="RefSeq" id="WP_013781677.1">
    <property type="nucleotide sequence ID" value="NC_015520.1"/>
</dbReference>
<reference evidence="2 3" key="2">
    <citation type="journal article" date="2011" name="Stand. Genomic Sci.">
        <title>Complete genome sequence of Mahella australiensis type strain (50-1 BON).</title>
        <authorList>
            <person name="Sikorski J."/>
            <person name="Teshima H."/>
            <person name="Nolan M."/>
            <person name="Lucas S."/>
            <person name="Hammon N."/>
            <person name="Deshpande S."/>
            <person name="Cheng J.F."/>
            <person name="Pitluck S."/>
            <person name="Liolios K."/>
            <person name="Pagani I."/>
            <person name="Ivanova N."/>
            <person name="Huntemann M."/>
            <person name="Mavromatis K."/>
            <person name="Ovchinikova G."/>
            <person name="Pati A."/>
            <person name="Tapia R."/>
            <person name="Han C."/>
            <person name="Goodwin L."/>
            <person name="Chen A."/>
            <person name="Palaniappan K."/>
            <person name="Land M."/>
            <person name="Hauser L."/>
            <person name="Ngatchou-Djao O.D."/>
            <person name="Rohde M."/>
            <person name="Pukall R."/>
            <person name="Spring S."/>
            <person name="Abt B."/>
            <person name="Goker M."/>
            <person name="Detter J.C."/>
            <person name="Woyke T."/>
            <person name="Bristow J."/>
            <person name="Markowitz V."/>
            <person name="Hugenholtz P."/>
            <person name="Eisen J.A."/>
            <person name="Kyrpides N.C."/>
            <person name="Klenk H.P."/>
            <person name="Lapidus A."/>
        </authorList>
    </citation>
    <scope>NUCLEOTIDE SEQUENCE [LARGE SCALE GENOMIC DNA]</scope>
    <source>
        <strain evidence="3">DSM 15567 / CIP 107919 / 50-1 BON</strain>
    </source>
</reference>
<name>F4A2I3_MAHA5</name>
<evidence type="ECO:0000313" key="2">
    <source>
        <dbReference type="EMBL" id="AEE97249.1"/>
    </source>
</evidence>
<protein>
    <submittedName>
        <fullName evidence="2">Diguanylate cyclase</fullName>
    </submittedName>
</protein>
<dbReference type="GO" id="GO:0046983">
    <property type="term" value="F:protein dimerization activity"/>
    <property type="evidence" value="ECO:0007669"/>
    <property type="project" value="InterPro"/>
</dbReference>
<reference evidence="3" key="1">
    <citation type="submission" date="2010-11" db="EMBL/GenBank/DDBJ databases">
        <title>The complete genome of Mahella australiensis DSM 15567.</title>
        <authorList>
            <consortium name="US DOE Joint Genome Institute (JGI-PGF)"/>
            <person name="Lucas S."/>
            <person name="Copeland A."/>
            <person name="Lapidus A."/>
            <person name="Bruce D."/>
            <person name="Goodwin L."/>
            <person name="Pitluck S."/>
            <person name="Kyrpides N."/>
            <person name="Mavromatis K."/>
            <person name="Pagani I."/>
            <person name="Ivanova N."/>
            <person name="Teshima H."/>
            <person name="Brettin T."/>
            <person name="Detter J.C."/>
            <person name="Han C."/>
            <person name="Tapia R."/>
            <person name="Land M."/>
            <person name="Hauser L."/>
            <person name="Markowitz V."/>
            <person name="Cheng J.-F."/>
            <person name="Hugenholtz P."/>
            <person name="Woyke T."/>
            <person name="Wu D."/>
            <person name="Spring S."/>
            <person name="Pukall R."/>
            <person name="Steenblock K."/>
            <person name="Schneider S."/>
            <person name="Klenk H.-P."/>
            <person name="Eisen J.A."/>
        </authorList>
    </citation>
    <scope>NUCLEOTIDE SEQUENCE [LARGE SCALE GENOMIC DNA]</scope>
    <source>
        <strain evidence="3">DSM 15567 / CIP 107919 / 50-1 BON</strain>
    </source>
</reference>
<evidence type="ECO:0000313" key="3">
    <source>
        <dbReference type="Proteomes" id="UP000008457"/>
    </source>
</evidence>
<gene>
    <name evidence="2" type="ordered locus">Mahau_2077</name>
</gene>
<keyword evidence="3" id="KW-1185">Reference proteome</keyword>
<feature type="coiled-coil region" evidence="1">
    <location>
        <begin position="8"/>
        <end position="35"/>
    </location>
</feature>
<dbReference type="GO" id="GO:0043937">
    <property type="term" value="P:regulation of sporulation"/>
    <property type="evidence" value="ECO:0007669"/>
    <property type="project" value="InterPro"/>
</dbReference>
<accession>F4A2I3</accession>
<dbReference type="KEGG" id="mas:Mahau_2077"/>